<accession>A0A918FW98</accession>
<proteinExistence type="predicted"/>
<evidence type="ECO:0000313" key="2">
    <source>
        <dbReference type="EMBL" id="GGR87435.1"/>
    </source>
</evidence>
<feature type="region of interest" description="Disordered" evidence="1">
    <location>
        <begin position="32"/>
        <end position="64"/>
    </location>
</feature>
<protein>
    <submittedName>
        <fullName evidence="2">Uncharacterized protein</fullName>
    </submittedName>
</protein>
<evidence type="ECO:0000313" key="3">
    <source>
        <dbReference type="Proteomes" id="UP000606194"/>
    </source>
</evidence>
<organism evidence="2 3">
    <name type="scientific">Streptomyces humidus</name>
    <dbReference type="NCBI Taxonomy" id="52259"/>
    <lineage>
        <taxon>Bacteria</taxon>
        <taxon>Bacillati</taxon>
        <taxon>Actinomycetota</taxon>
        <taxon>Actinomycetes</taxon>
        <taxon>Kitasatosporales</taxon>
        <taxon>Streptomycetaceae</taxon>
        <taxon>Streptomyces</taxon>
    </lineage>
</organism>
<gene>
    <name evidence="2" type="ORF">GCM10010269_28230</name>
</gene>
<reference evidence="2" key="2">
    <citation type="submission" date="2020-09" db="EMBL/GenBank/DDBJ databases">
        <authorList>
            <person name="Sun Q."/>
            <person name="Ohkuma M."/>
        </authorList>
    </citation>
    <scope>NUCLEOTIDE SEQUENCE</scope>
    <source>
        <strain evidence="2">JCM 4386</strain>
    </source>
</reference>
<reference evidence="2" key="1">
    <citation type="journal article" date="2014" name="Int. J. Syst. Evol. Microbiol.">
        <title>Complete genome sequence of Corynebacterium casei LMG S-19264T (=DSM 44701T), isolated from a smear-ripened cheese.</title>
        <authorList>
            <consortium name="US DOE Joint Genome Institute (JGI-PGF)"/>
            <person name="Walter F."/>
            <person name="Albersmeier A."/>
            <person name="Kalinowski J."/>
            <person name="Ruckert C."/>
        </authorList>
    </citation>
    <scope>NUCLEOTIDE SEQUENCE</scope>
    <source>
        <strain evidence="2">JCM 4386</strain>
    </source>
</reference>
<dbReference type="EMBL" id="BMTL01000010">
    <property type="protein sequence ID" value="GGR87435.1"/>
    <property type="molecule type" value="Genomic_DNA"/>
</dbReference>
<sequence length="64" mass="6921">MRVNRPRVGRAAEVCHVTLRVLTASLTTTAAAPRLTPGRGHGARGAGKTRWRARTVKDEYATHG</sequence>
<comment type="caution">
    <text evidence="2">The sequence shown here is derived from an EMBL/GenBank/DDBJ whole genome shotgun (WGS) entry which is preliminary data.</text>
</comment>
<dbReference type="AlphaFoldDB" id="A0A918FW98"/>
<evidence type="ECO:0000256" key="1">
    <source>
        <dbReference type="SAM" id="MobiDB-lite"/>
    </source>
</evidence>
<dbReference type="Proteomes" id="UP000606194">
    <property type="component" value="Unassembled WGS sequence"/>
</dbReference>
<feature type="compositionally biased region" description="Basic and acidic residues" evidence="1">
    <location>
        <begin position="55"/>
        <end position="64"/>
    </location>
</feature>
<name>A0A918FW98_9ACTN</name>
<keyword evidence="3" id="KW-1185">Reference proteome</keyword>